<reference evidence="5" key="1">
    <citation type="journal article" date="2019" name="Int. J. Syst. Evol. Microbiol.">
        <title>The Global Catalogue of Microorganisms (GCM) 10K type strain sequencing project: providing services to taxonomists for standard genome sequencing and annotation.</title>
        <authorList>
            <consortium name="The Broad Institute Genomics Platform"/>
            <consortium name="The Broad Institute Genome Sequencing Center for Infectious Disease"/>
            <person name="Wu L."/>
            <person name="Ma J."/>
        </authorList>
    </citation>
    <scope>NUCLEOTIDE SEQUENCE [LARGE SCALE GENOMIC DNA]</scope>
    <source>
        <strain evidence="5">CCUG 53252</strain>
    </source>
</reference>
<dbReference type="InterPro" id="IPR008691">
    <property type="entry name" value="LpqH"/>
</dbReference>
<comment type="caution">
    <text evidence="4">The sequence shown here is derived from an EMBL/GenBank/DDBJ whole genome shotgun (WGS) entry which is preliminary data.</text>
</comment>
<organism evidence="4 5">
    <name type="scientific">Corynebacterium hansenii</name>
    <dbReference type="NCBI Taxonomy" id="394964"/>
    <lineage>
        <taxon>Bacteria</taxon>
        <taxon>Bacillati</taxon>
        <taxon>Actinomycetota</taxon>
        <taxon>Actinomycetes</taxon>
        <taxon>Mycobacteriales</taxon>
        <taxon>Corynebacteriaceae</taxon>
        <taxon>Corynebacterium</taxon>
    </lineage>
</organism>
<proteinExistence type="predicted"/>
<dbReference type="PROSITE" id="PS51257">
    <property type="entry name" value="PROKAR_LIPOPROTEIN"/>
    <property type="match status" value="1"/>
</dbReference>
<dbReference type="RefSeq" id="WP_290288926.1">
    <property type="nucleotide sequence ID" value="NZ_CP047211.1"/>
</dbReference>
<accession>A0ABV7ZRS3</accession>
<evidence type="ECO:0000256" key="3">
    <source>
        <dbReference type="SAM" id="SignalP"/>
    </source>
</evidence>
<keyword evidence="2" id="KW-0472">Membrane</keyword>
<sequence length="162" mass="15707">MSRTIIKYAASAAAVLALGTGLVACSGAGGDAAEKAPGVDASGKAEWSVSVDGKPVEIADAAVVCAEQAGKMNIAIGSQDTAAATGVSAVLDAGSLAVEAVGLGSTESGEALAYAPGVPGNEATATKDGNTYQITGKLTAADMNNPMAGPSEKSFEMKVACP</sequence>
<keyword evidence="3" id="KW-0732">Signal</keyword>
<feature type="chain" id="PRO_5046280146" evidence="3">
    <location>
        <begin position="25"/>
        <end position="162"/>
    </location>
</feature>
<evidence type="ECO:0000256" key="1">
    <source>
        <dbReference type="ARBA" id="ARBA00022475"/>
    </source>
</evidence>
<protein>
    <submittedName>
        <fullName evidence="4">Lipoprotein LpqH</fullName>
    </submittedName>
</protein>
<name>A0ABV7ZRS3_9CORY</name>
<dbReference type="Proteomes" id="UP001595751">
    <property type="component" value="Unassembled WGS sequence"/>
</dbReference>
<evidence type="ECO:0000256" key="2">
    <source>
        <dbReference type="ARBA" id="ARBA00023136"/>
    </source>
</evidence>
<gene>
    <name evidence="4" type="ORF">ACFORJ_06555</name>
</gene>
<keyword evidence="4" id="KW-0449">Lipoprotein</keyword>
<evidence type="ECO:0000313" key="4">
    <source>
        <dbReference type="EMBL" id="MFC3849825.1"/>
    </source>
</evidence>
<keyword evidence="5" id="KW-1185">Reference proteome</keyword>
<evidence type="ECO:0000313" key="5">
    <source>
        <dbReference type="Proteomes" id="UP001595751"/>
    </source>
</evidence>
<dbReference type="Pfam" id="PF05481">
    <property type="entry name" value="Myco_19_kDa"/>
    <property type="match status" value="1"/>
</dbReference>
<feature type="signal peptide" evidence="3">
    <location>
        <begin position="1"/>
        <end position="24"/>
    </location>
</feature>
<dbReference type="EMBL" id="JBHRZN010000002">
    <property type="protein sequence ID" value="MFC3849825.1"/>
    <property type="molecule type" value="Genomic_DNA"/>
</dbReference>
<keyword evidence="1" id="KW-1003">Cell membrane</keyword>